<dbReference type="Pfam" id="PF16113">
    <property type="entry name" value="ECH_2"/>
    <property type="match status" value="1"/>
</dbReference>
<feature type="domain" description="Enoyl-CoA hydratase/isomerase" evidence="4">
    <location>
        <begin position="18"/>
        <end position="340"/>
    </location>
</feature>
<dbReference type="PANTHER" id="PTHR43176">
    <property type="entry name" value="3-HYDROXYISOBUTYRYL-COA HYDROLASE-RELATED"/>
    <property type="match status" value="1"/>
</dbReference>
<dbReference type="KEGG" id="ery:CP97_06015"/>
<dbReference type="STRING" id="1648404.CP97_06015"/>
<dbReference type="OrthoDB" id="9790967at2"/>
<reference evidence="5 6" key="1">
    <citation type="journal article" date="2015" name="Int. J. Syst. Evol. Microbiol.">
        <title>Erythrobacter atlanticus sp. nov., a bacterium from ocean sediment able to degrade polycyclic aromatic hydrocarbons.</title>
        <authorList>
            <person name="Zhuang L."/>
            <person name="Liu Y."/>
            <person name="Wang L."/>
            <person name="Wang W."/>
            <person name="Shao Z."/>
        </authorList>
    </citation>
    <scope>NUCLEOTIDE SEQUENCE [LARGE SCALE GENOMIC DNA]</scope>
    <source>
        <strain evidence="6">s21-N3</strain>
    </source>
</reference>
<dbReference type="Gene3D" id="3.90.226.10">
    <property type="entry name" value="2-enoyl-CoA Hydratase, Chain A, domain 1"/>
    <property type="match status" value="1"/>
</dbReference>
<dbReference type="SUPFAM" id="SSF52096">
    <property type="entry name" value="ClpP/crotonase"/>
    <property type="match status" value="1"/>
</dbReference>
<dbReference type="InterPro" id="IPR045004">
    <property type="entry name" value="ECH_dom"/>
</dbReference>
<dbReference type="GO" id="GO:0016853">
    <property type="term" value="F:isomerase activity"/>
    <property type="evidence" value="ECO:0007669"/>
    <property type="project" value="UniProtKB-KW"/>
</dbReference>
<comment type="catalytic activity">
    <reaction evidence="1">
        <text>3-hydroxy-2-methylpropanoyl-CoA + H2O = 3-hydroxy-2-methylpropanoate + CoA + H(+)</text>
        <dbReference type="Rhea" id="RHEA:20888"/>
        <dbReference type="ChEBI" id="CHEBI:11805"/>
        <dbReference type="ChEBI" id="CHEBI:15377"/>
        <dbReference type="ChEBI" id="CHEBI:15378"/>
        <dbReference type="ChEBI" id="CHEBI:57287"/>
        <dbReference type="ChEBI" id="CHEBI:57340"/>
        <dbReference type="EC" id="3.1.2.4"/>
    </reaction>
</comment>
<reference evidence="6" key="2">
    <citation type="submission" date="2015-04" db="EMBL/GenBank/DDBJ databases">
        <title>The complete genome sequence of Erythrobacter sp. s21-N3.</title>
        <authorList>
            <person name="Zhuang L."/>
            <person name="Liu Y."/>
            <person name="Shao Z."/>
        </authorList>
    </citation>
    <scope>NUCLEOTIDE SEQUENCE [LARGE SCALE GENOMIC DNA]</scope>
    <source>
        <strain evidence="6">s21-N3</strain>
    </source>
</reference>
<evidence type="ECO:0000259" key="4">
    <source>
        <dbReference type="Pfam" id="PF16113"/>
    </source>
</evidence>
<name>A0A0H4VB77_9SPHN</name>
<dbReference type="AlphaFoldDB" id="A0A0H4VB77"/>
<evidence type="ECO:0000256" key="2">
    <source>
        <dbReference type="ARBA" id="ARBA00011915"/>
    </source>
</evidence>
<dbReference type="Proteomes" id="UP000059113">
    <property type="component" value="Chromosome"/>
</dbReference>
<protein>
    <recommendedName>
        <fullName evidence="2">3-hydroxyisobutyryl-CoA hydrolase</fullName>
        <ecNumber evidence="2">3.1.2.4</ecNumber>
    </recommendedName>
</protein>
<keyword evidence="6" id="KW-1185">Reference proteome</keyword>
<organism evidence="5 6">
    <name type="scientific">Aurantiacibacter atlanticus</name>
    <dbReference type="NCBI Taxonomy" id="1648404"/>
    <lineage>
        <taxon>Bacteria</taxon>
        <taxon>Pseudomonadati</taxon>
        <taxon>Pseudomonadota</taxon>
        <taxon>Alphaproteobacteria</taxon>
        <taxon>Sphingomonadales</taxon>
        <taxon>Erythrobacteraceae</taxon>
        <taxon>Aurantiacibacter</taxon>
    </lineage>
</organism>
<dbReference type="GO" id="GO:0003860">
    <property type="term" value="F:3-hydroxyisobutyryl-CoA hydrolase activity"/>
    <property type="evidence" value="ECO:0007669"/>
    <property type="project" value="UniProtKB-EC"/>
</dbReference>
<evidence type="ECO:0000313" key="6">
    <source>
        <dbReference type="Proteomes" id="UP000059113"/>
    </source>
</evidence>
<keyword evidence="3" id="KW-0378">Hydrolase</keyword>
<evidence type="ECO:0000256" key="1">
    <source>
        <dbReference type="ARBA" id="ARBA00001709"/>
    </source>
</evidence>
<dbReference type="EMBL" id="CP011310">
    <property type="protein sequence ID" value="AKQ41675.1"/>
    <property type="molecule type" value="Genomic_DNA"/>
</dbReference>
<sequence>MMTTPEDDLHIREQGRTGRLSLDRPKALHALTLDMCHDMSAALTRWREDDAIGAVIIDHYDGRGFCAGGDINLLRNSALNDGGISGRQFFHDEYQLNHQIFTYPKPIIAFMDGITMGGGVGISQPVRYRVATQATRFAMPETGIGLFPDVGGGWYLSRLENRLGQYLAVTGARLDGSECVWAGLATHYMAADRLAIAKQRIAQHPDRVASILAELSTTPPEARIAAHADYIGRHFASDRYEDILASLQQDGSDWAFAQLATLESKSPQTCKVALRQLANSATLDDFAENMAMEYRIASRVLTLPDFAEDVRAAIVEKTGDPQWNPATSEGVTDELLDSIFAPLPDDEEWKPLAETQGD</sequence>
<dbReference type="InterPro" id="IPR032259">
    <property type="entry name" value="HIBYL-CoA-H"/>
</dbReference>
<evidence type="ECO:0000256" key="3">
    <source>
        <dbReference type="ARBA" id="ARBA00022801"/>
    </source>
</evidence>
<dbReference type="RefSeq" id="WP_048885189.1">
    <property type="nucleotide sequence ID" value="NZ_CP011310.1"/>
</dbReference>
<proteinExistence type="predicted"/>
<accession>A0A0H4VB77</accession>
<dbReference type="CDD" id="cd06558">
    <property type="entry name" value="crotonase-like"/>
    <property type="match status" value="1"/>
</dbReference>
<dbReference type="GO" id="GO:0006574">
    <property type="term" value="P:L-valine catabolic process"/>
    <property type="evidence" value="ECO:0007669"/>
    <property type="project" value="TreeGrafter"/>
</dbReference>
<gene>
    <name evidence="5" type="ORF">CP97_06015</name>
</gene>
<dbReference type="EC" id="3.1.2.4" evidence="2"/>
<dbReference type="PANTHER" id="PTHR43176:SF3">
    <property type="entry name" value="3-HYDROXYISOBUTYRYL-COA HYDROLASE, MITOCHONDRIAL"/>
    <property type="match status" value="1"/>
</dbReference>
<evidence type="ECO:0000313" key="5">
    <source>
        <dbReference type="EMBL" id="AKQ41675.1"/>
    </source>
</evidence>
<dbReference type="PATRIC" id="fig|1648404.4.peg.1258"/>
<dbReference type="InterPro" id="IPR029045">
    <property type="entry name" value="ClpP/crotonase-like_dom_sf"/>
</dbReference>
<dbReference type="NCBIfam" id="NF004127">
    <property type="entry name" value="PRK05617.1"/>
    <property type="match status" value="1"/>
</dbReference>
<keyword evidence="5" id="KW-0413">Isomerase</keyword>